<dbReference type="PANTHER" id="PTHR43525:SF1">
    <property type="entry name" value="PROTEIN MALY"/>
    <property type="match status" value="1"/>
</dbReference>
<dbReference type="InterPro" id="IPR015422">
    <property type="entry name" value="PyrdxlP-dep_Trfase_small"/>
</dbReference>
<dbReference type="NCBIfam" id="TIGR04350">
    <property type="entry name" value="C_S_lyase_PatB"/>
    <property type="match status" value="1"/>
</dbReference>
<dbReference type="CDD" id="cd00609">
    <property type="entry name" value="AAT_like"/>
    <property type="match status" value="1"/>
</dbReference>
<sequence>MDEQEFLNEYTAKRKQTDSVKWDNLKAMFGTDDLLPLWVADMDFKAPKAVREALQKRIDYGVFGYSLTPDDYYDHYFKWQKERYGIELHRDWLRFGTGVVNSLNTLVKLLTKKGDSVMILQPVYYPFKRVVDNNERKLVVSDLKNEAGKYSLDFDDIKQKIEQEHVKLMIFCSPHNPVGRVWSEEELTELLELCRKKQVLVIVDEIHHDLLVGKRPFVSALSIKDGHYRDNLIVVDAPSKTFNLASLMNSHVIIPNPQMRMRYDRLVSRLESPAGSMLGKIAGSAAYRAGATWLENVLTIVRKNYHYVKTELEKAFPKVQIAPLEGTYLMWIDLSQVVSPAELETFIKQKAHLAVDFGDWFGEAGKGHIRLNLATTPENIVKATDQLISALREKQS</sequence>
<keyword evidence="8" id="KW-1185">Reference proteome</keyword>
<dbReference type="InterPro" id="IPR027619">
    <property type="entry name" value="C-S_lyase_PatB-like"/>
</dbReference>
<dbReference type="Pfam" id="PF00155">
    <property type="entry name" value="Aminotran_1_2"/>
    <property type="match status" value="1"/>
</dbReference>
<dbReference type="Proteomes" id="UP001565236">
    <property type="component" value="Unassembled WGS sequence"/>
</dbReference>
<evidence type="ECO:0000256" key="1">
    <source>
        <dbReference type="ARBA" id="ARBA00001933"/>
    </source>
</evidence>
<name>A0ABV4DPB9_9LACO</name>
<evidence type="ECO:0000256" key="2">
    <source>
        <dbReference type="ARBA" id="ARBA00012224"/>
    </source>
</evidence>
<evidence type="ECO:0000256" key="4">
    <source>
        <dbReference type="ARBA" id="ARBA00023239"/>
    </source>
</evidence>
<reference evidence="7 8" key="1">
    <citation type="submission" date="2024-03" db="EMBL/GenBank/DDBJ databases">
        <title>Mouse gut bacterial collection (mGBC) of GemPharmatech.</title>
        <authorList>
            <person name="He Y."/>
            <person name="Dong L."/>
            <person name="Wu D."/>
            <person name="Gao X."/>
            <person name="Lin Z."/>
        </authorList>
    </citation>
    <scope>NUCLEOTIDE SEQUENCE [LARGE SCALE GENOMIC DNA]</scope>
    <source>
        <strain evidence="7 8">15-30</strain>
    </source>
</reference>
<dbReference type="InterPro" id="IPR015424">
    <property type="entry name" value="PyrdxlP-dep_Trfase"/>
</dbReference>
<feature type="domain" description="Aminotransferase class I/classII large" evidence="6">
    <location>
        <begin position="36"/>
        <end position="385"/>
    </location>
</feature>
<evidence type="ECO:0000313" key="8">
    <source>
        <dbReference type="Proteomes" id="UP001565236"/>
    </source>
</evidence>
<dbReference type="InterPro" id="IPR015421">
    <property type="entry name" value="PyrdxlP-dep_Trfase_major"/>
</dbReference>
<gene>
    <name evidence="7" type="ORF">AALT52_05375</name>
</gene>
<keyword evidence="3" id="KW-0663">Pyridoxal phosphate</keyword>
<dbReference type="EMBL" id="JBCLUF010000015">
    <property type="protein sequence ID" value="MEY8662317.1"/>
    <property type="molecule type" value="Genomic_DNA"/>
</dbReference>
<keyword evidence="4 7" id="KW-0456">Lyase</keyword>
<accession>A0ABV4DPB9</accession>
<dbReference type="RefSeq" id="WP_280607142.1">
    <property type="nucleotide sequence ID" value="NZ_CP123639.1"/>
</dbReference>
<dbReference type="Gene3D" id="3.90.1150.10">
    <property type="entry name" value="Aspartate Aminotransferase, domain 1"/>
    <property type="match status" value="1"/>
</dbReference>
<evidence type="ECO:0000256" key="3">
    <source>
        <dbReference type="ARBA" id="ARBA00022898"/>
    </source>
</evidence>
<organism evidence="7 8">
    <name type="scientific">Ligilactobacillus faecis</name>
    <dbReference type="NCBI Taxonomy" id="762833"/>
    <lineage>
        <taxon>Bacteria</taxon>
        <taxon>Bacillati</taxon>
        <taxon>Bacillota</taxon>
        <taxon>Bacilli</taxon>
        <taxon>Lactobacillales</taxon>
        <taxon>Lactobacillaceae</taxon>
        <taxon>Ligilactobacillus</taxon>
    </lineage>
</organism>
<evidence type="ECO:0000259" key="6">
    <source>
        <dbReference type="Pfam" id="PF00155"/>
    </source>
</evidence>
<dbReference type="SUPFAM" id="SSF53383">
    <property type="entry name" value="PLP-dependent transferases"/>
    <property type="match status" value="1"/>
</dbReference>
<dbReference type="InterPro" id="IPR051798">
    <property type="entry name" value="Class-II_PLP-Dep_Aminotrans"/>
</dbReference>
<comment type="caution">
    <text evidence="7">The sequence shown here is derived from an EMBL/GenBank/DDBJ whole genome shotgun (WGS) entry which is preliminary data.</text>
</comment>
<dbReference type="PANTHER" id="PTHR43525">
    <property type="entry name" value="PROTEIN MALY"/>
    <property type="match status" value="1"/>
</dbReference>
<dbReference type="GO" id="GO:0016829">
    <property type="term" value="F:lyase activity"/>
    <property type="evidence" value="ECO:0007669"/>
    <property type="project" value="UniProtKB-KW"/>
</dbReference>
<protein>
    <recommendedName>
        <fullName evidence="2">cysteine-S-conjugate beta-lyase</fullName>
        <ecNumber evidence="2">4.4.1.13</ecNumber>
    </recommendedName>
</protein>
<comment type="similarity">
    <text evidence="5">Belongs to the class-II pyridoxal-phosphate-dependent aminotransferase family. MalY/PatB cystathionine beta-lyase subfamily.</text>
</comment>
<dbReference type="InterPro" id="IPR004839">
    <property type="entry name" value="Aminotransferase_I/II_large"/>
</dbReference>
<evidence type="ECO:0000256" key="5">
    <source>
        <dbReference type="ARBA" id="ARBA00037974"/>
    </source>
</evidence>
<dbReference type="EC" id="4.4.1.13" evidence="2"/>
<evidence type="ECO:0000313" key="7">
    <source>
        <dbReference type="EMBL" id="MEY8662317.1"/>
    </source>
</evidence>
<proteinExistence type="inferred from homology"/>
<comment type="cofactor">
    <cofactor evidence="1">
        <name>pyridoxal 5'-phosphate</name>
        <dbReference type="ChEBI" id="CHEBI:597326"/>
    </cofactor>
</comment>
<dbReference type="Gene3D" id="3.40.640.10">
    <property type="entry name" value="Type I PLP-dependent aspartate aminotransferase-like (Major domain)"/>
    <property type="match status" value="1"/>
</dbReference>